<proteinExistence type="predicted"/>
<gene>
    <name evidence="1" type="ORF">BROFUL_03066</name>
</gene>
<comment type="caution">
    <text evidence="1">The sequence shown here is derived from an EMBL/GenBank/DDBJ whole genome shotgun (WGS) entry which is preliminary data.</text>
</comment>
<protein>
    <submittedName>
        <fullName evidence="1">Uncharacterized protein</fullName>
    </submittedName>
</protein>
<dbReference type="AlphaFoldDB" id="A0A0M2URG0"/>
<reference evidence="1 2" key="1">
    <citation type="journal article" date="2013" name="BMC Microbiol.">
        <title>Identification of the type II cytochrome c maturation pathway in anammox bacteria by comparative genomics.</title>
        <authorList>
            <person name="Ferousi C."/>
            <person name="Speth D.R."/>
            <person name="Reimann J."/>
            <person name="Op den Camp H.J."/>
            <person name="Allen J.W."/>
            <person name="Keltjens J.T."/>
            <person name="Jetten M.S."/>
        </authorList>
    </citation>
    <scope>NUCLEOTIDE SEQUENCE [LARGE SCALE GENOMIC DNA]</scope>
    <source>
        <strain evidence="1">RU1</strain>
    </source>
</reference>
<evidence type="ECO:0000313" key="2">
    <source>
        <dbReference type="Proteomes" id="UP000034954"/>
    </source>
</evidence>
<name>A0A0M2URG0_9BACT</name>
<dbReference type="Proteomes" id="UP000034954">
    <property type="component" value="Unassembled WGS sequence"/>
</dbReference>
<sequence>MDKITLLKQLNTLAAWLIEKYEPEKDCPFWLSGSGWKSRR</sequence>
<organism evidence="1 2">
    <name type="scientific">Candidatus Brocadia fulgida</name>
    <dbReference type="NCBI Taxonomy" id="380242"/>
    <lineage>
        <taxon>Bacteria</taxon>
        <taxon>Pseudomonadati</taxon>
        <taxon>Planctomycetota</taxon>
        <taxon>Candidatus Brocadiia</taxon>
        <taxon>Candidatus Brocadiales</taxon>
        <taxon>Candidatus Brocadiaceae</taxon>
        <taxon>Candidatus Brocadia</taxon>
    </lineage>
</organism>
<accession>A0A0M2URG0</accession>
<keyword evidence="2" id="KW-1185">Reference proteome</keyword>
<evidence type="ECO:0000313" key="1">
    <source>
        <dbReference type="EMBL" id="KKO18220.1"/>
    </source>
</evidence>
<dbReference type="EMBL" id="LAQJ01000285">
    <property type="protein sequence ID" value="KKO18220.1"/>
    <property type="molecule type" value="Genomic_DNA"/>
</dbReference>